<feature type="domain" description="Suppressor of fused-like" evidence="1">
    <location>
        <begin position="34"/>
        <end position="177"/>
    </location>
</feature>
<sequence length="177" mass="18889">MDRAQITHWFDQLIPAELEFRADSAVADLGEGQRVALTVGFSDVDTGLVAVDGGEEVRSELILVARAEEQQLADTLAAAATMLSDVNGILPAQPGTMLPNLAGKAGLQDVSVMHGLFVPPYLWGGETPRFTEGGRLTVLLQLVMLTDAEYAYAVEEGPGGLQQALGEAGIDLLDWRR</sequence>
<dbReference type="Proteomes" id="UP000425178">
    <property type="component" value="Chromosome"/>
</dbReference>
<dbReference type="RefSeq" id="WP_231587543.1">
    <property type="nucleotide sequence ID" value="NZ_CP046453.1"/>
</dbReference>
<keyword evidence="3" id="KW-1185">Reference proteome</keyword>
<evidence type="ECO:0000259" key="1">
    <source>
        <dbReference type="Pfam" id="PF05076"/>
    </source>
</evidence>
<dbReference type="InterPro" id="IPR020941">
    <property type="entry name" value="SUFU-like_domain"/>
</dbReference>
<dbReference type="KEGG" id="ccoe:CETAM_01280"/>
<evidence type="ECO:0000313" key="3">
    <source>
        <dbReference type="Proteomes" id="UP000425178"/>
    </source>
</evidence>
<organism evidence="2 3">
    <name type="scientific">Corynebacterium comes</name>
    <dbReference type="NCBI Taxonomy" id="2675218"/>
    <lineage>
        <taxon>Bacteria</taxon>
        <taxon>Bacillati</taxon>
        <taxon>Actinomycetota</taxon>
        <taxon>Actinomycetes</taxon>
        <taxon>Mycobacteriales</taxon>
        <taxon>Corynebacteriaceae</taxon>
        <taxon>Corynebacterium</taxon>
    </lineage>
</organism>
<gene>
    <name evidence="2" type="ORF">CETAM_01280</name>
</gene>
<name>A0A6B8VE72_9CORY</name>
<dbReference type="EMBL" id="CP046453">
    <property type="protein sequence ID" value="QGU03542.1"/>
    <property type="molecule type" value="Genomic_DNA"/>
</dbReference>
<dbReference type="Pfam" id="PF05076">
    <property type="entry name" value="SUFU"/>
    <property type="match status" value="1"/>
</dbReference>
<dbReference type="AlphaFoldDB" id="A0A6B8VE72"/>
<accession>A0A6B8VE72</accession>
<protein>
    <submittedName>
        <fullName evidence="2">Suppressor of fused protein (SUFU)</fullName>
    </submittedName>
</protein>
<reference evidence="2 3" key="1">
    <citation type="journal article" date="2021" name="Int. J. Syst. Evol. Microbiol.">
        <title>Classification of three corynebacterial strains isolated from a small paddock in North Rhine-Westphalia: proposal of &lt;i&gt;Corynebacterium kalinowskii&lt;/i&gt; sp. nov., &lt;i&gt;Corynebacterium comes&lt;/i&gt; sp. nov. and &lt;i&gt;Corynebacterium occultum&lt;/i&gt; sp. nov.</title>
        <authorList>
            <person name="Schaffert L."/>
            <person name="Ruwe M."/>
            <person name="Milse J."/>
            <person name="Hanuschka K."/>
            <person name="Ortseifen V."/>
            <person name="Droste J."/>
            <person name="Brandt D."/>
            <person name="Schl L."/>
            <person name="Kutter Y."/>
            <person name="Vinke S."/>
            <person name="Vieh P."/>
            <person name="Jacob L."/>
            <person name="L N.C."/>
            <person name="Schulte-Berndt E."/>
            <person name="Hain C."/>
            <person name="Linder M."/>
            <person name="Schmidt P."/>
            <person name="Wollenschl L."/>
            <person name="Luttermann T."/>
            <person name="Thieme E."/>
            <person name="Hassa J."/>
            <person name="Haak M."/>
            <person name="Wittchen M."/>
            <person name="Mentz A."/>
            <person name="Persicke M."/>
            <person name="Busche T."/>
            <person name="R C."/>
        </authorList>
    </citation>
    <scope>NUCLEOTIDE SEQUENCE [LARGE SCALE GENOMIC DNA]</scope>
    <source>
        <strain evidence="2 3">2019</strain>
    </source>
</reference>
<evidence type="ECO:0000313" key="2">
    <source>
        <dbReference type="EMBL" id="QGU03542.1"/>
    </source>
</evidence>
<proteinExistence type="predicted"/>